<dbReference type="Gene3D" id="1.10.10.10">
    <property type="entry name" value="Winged helix-like DNA-binding domain superfamily/Winged helix DNA-binding domain"/>
    <property type="match status" value="1"/>
</dbReference>
<dbReference type="Gene3D" id="3.40.190.290">
    <property type="match status" value="1"/>
</dbReference>
<keyword evidence="3 6" id="KW-0238">DNA-binding</keyword>
<feature type="domain" description="HTH lysR-type" evidence="5">
    <location>
        <begin position="11"/>
        <end position="66"/>
    </location>
</feature>
<accession>A0A1I5XS96</accession>
<evidence type="ECO:0000256" key="4">
    <source>
        <dbReference type="ARBA" id="ARBA00023163"/>
    </source>
</evidence>
<reference evidence="7" key="1">
    <citation type="submission" date="2016-10" db="EMBL/GenBank/DDBJ databases">
        <authorList>
            <person name="Varghese N."/>
            <person name="Submissions S."/>
        </authorList>
    </citation>
    <scope>NUCLEOTIDE SEQUENCE [LARGE SCALE GENOMIC DNA]</scope>
    <source>
        <strain evidence="7">JCM 10271</strain>
    </source>
</reference>
<keyword evidence="2" id="KW-0805">Transcription regulation</keyword>
<dbReference type="SUPFAM" id="SSF46785">
    <property type="entry name" value="Winged helix' DNA-binding domain"/>
    <property type="match status" value="1"/>
</dbReference>
<dbReference type="Proteomes" id="UP000243106">
    <property type="component" value="Unassembled WGS sequence"/>
</dbReference>
<dbReference type="GO" id="GO:0006351">
    <property type="term" value="P:DNA-templated transcription"/>
    <property type="evidence" value="ECO:0007669"/>
    <property type="project" value="TreeGrafter"/>
</dbReference>
<dbReference type="GO" id="GO:0043565">
    <property type="term" value="F:sequence-specific DNA binding"/>
    <property type="evidence" value="ECO:0007669"/>
    <property type="project" value="TreeGrafter"/>
</dbReference>
<evidence type="ECO:0000313" key="6">
    <source>
        <dbReference type="EMBL" id="SFQ34794.1"/>
    </source>
</evidence>
<dbReference type="InterPro" id="IPR036388">
    <property type="entry name" value="WH-like_DNA-bd_sf"/>
</dbReference>
<dbReference type="SUPFAM" id="SSF53850">
    <property type="entry name" value="Periplasmic binding protein-like II"/>
    <property type="match status" value="1"/>
</dbReference>
<dbReference type="PROSITE" id="PS50931">
    <property type="entry name" value="HTH_LYSR"/>
    <property type="match status" value="1"/>
</dbReference>
<dbReference type="AlphaFoldDB" id="A0A1I5XS96"/>
<evidence type="ECO:0000256" key="1">
    <source>
        <dbReference type="ARBA" id="ARBA00009437"/>
    </source>
</evidence>
<dbReference type="Pfam" id="PF03466">
    <property type="entry name" value="LysR_substrate"/>
    <property type="match status" value="1"/>
</dbReference>
<dbReference type="InterPro" id="IPR058163">
    <property type="entry name" value="LysR-type_TF_proteobact-type"/>
</dbReference>
<dbReference type="InterPro" id="IPR005119">
    <property type="entry name" value="LysR_subst-bd"/>
</dbReference>
<protein>
    <submittedName>
        <fullName evidence="6">DNA-binding transcriptional regulator, LysR family</fullName>
    </submittedName>
</protein>
<dbReference type="PANTHER" id="PTHR30537">
    <property type="entry name" value="HTH-TYPE TRANSCRIPTIONAL REGULATOR"/>
    <property type="match status" value="1"/>
</dbReference>
<evidence type="ECO:0000259" key="5">
    <source>
        <dbReference type="PROSITE" id="PS50931"/>
    </source>
</evidence>
<organism evidence="6 7">
    <name type="scientific">Roseivivax halotolerans</name>
    <dbReference type="NCBI Taxonomy" id="93684"/>
    <lineage>
        <taxon>Bacteria</taxon>
        <taxon>Pseudomonadati</taxon>
        <taxon>Pseudomonadota</taxon>
        <taxon>Alphaproteobacteria</taxon>
        <taxon>Rhodobacterales</taxon>
        <taxon>Roseobacteraceae</taxon>
        <taxon>Roseivivax</taxon>
    </lineage>
</organism>
<evidence type="ECO:0000256" key="2">
    <source>
        <dbReference type="ARBA" id="ARBA00023015"/>
    </source>
</evidence>
<evidence type="ECO:0000256" key="3">
    <source>
        <dbReference type="ARBA" id="ARBA00023125"/>
    </source>
</evidence>
<dbReference type="STRING" id="93684.SAMN05421853_10482"/>
<dbReference type="EMBL" id="FOXV01000004">
    <property type="protein sequence ID" value="SFQ34794.1"/>
    <property type="molecule type" value="Genomic_DNA"/>
</dbReference>
<gene>
    <name evidence="6" type="ORF">SAMN05421853_10482</name>
</gene>
<dbReference type="PANTHER" id="PTHR30537:SF3">
    <property type="entry name" value="TRANSCRIPTIONAL REGULATORY PROTEIN"/>
    <property type="match status" value="1"/>
</dbReference>
<proteinExistence type="inferred from homology"/>
<evidence type="ECO:0000313" key="7">
    <source>
        <dbReference type="Proteomes" id="UP000243106"/>
    </source>
</evidence>
<dbReference type="InterPro" id="IPR036390">
    <property type="entry name" value="WH_DNA-bd_sf"/>
</dbReference>
<comment type="similarity">
    <text evidence="1">Belongs to the LysR transcriptional regulatory family.</text>
</comment>
<name>A0A1I5XS96_9RHOB</name>
<dbReference type="InterPro" id="IPR000847">
    <property type="entry name" value="LysR_HTH_N"/>
</dbReference>
<keyword evidence="4" id="KW-0804">Transcription</keyword>
<sequence>MGFMNETPASLDDLALFAAVADAGSLGEASRRTGVPLPTLSRRMTALERDLARTLFLRGKRGYALSAEGVSLAAELSGLAEVRRRVERWRSLSDARPPVRITAGFWTSHAIARRLSADPERTWLPHFVPATASLDLARREADIGIRNAAPDHPWLARRALATVRFAVYGTQKAKGYIAAPPDTPSQRWLHERHGREIVAVAQDPRICLELAEAGHGLMILPTFVESSLRNLVRRSEPIEELTHESWLLAHHDARQDPPIRAAIDEIVAILASD</sequence>
<keyword evidence="7" id="KW-1185">Reference proteome</keyword>
<dbReference type="GO" id="GO:0003700">
    <property type="term" value="F:DNA-binding transcription factor activity"/>
    <property type="evidence" value="ECO:0007669"/>
    <property type="project" value="InterPro"/>
</dbReference>
<dbReference type="Pfam" id="PF00126">
    <property type="entry name" value="HTH_1"/>
    <property type="match status" value="1"/>
</dbReference>